<name>G0SFU8_CHATD</name>
<gene>
    <name evidence="4" type="ORF">CTHT_0072200</name>
</gene>
<proteinExistence type="predicted"/>
<evidence type="ECO:0000256" key="2">
    <source>
        <dbReference type="SAM" id="MobiDB-lite"/>
    </source>
</evidence>
<evidence type="ECO:0000313" key="5">
    <source>
        <dbReference type="Proteomes" id="UP000008066"/>
    </source>
</evidence>
<dbReference type="PANTHER" id="PTHR12281">
    <property type="entry name" value="RP42 RELATED"/>
    <property type="match status" value="1"/>
</dbReference>
<accession>G0SFU8</accession>
<dbReference type="GO" id="GO:0032182">
    <property type="term" value="F:ubiquitin-like protein binding"/>
    <property type="evidence" value="ECO:0007669"/>
    <property type="project" value="TreeGrafter"/>
</dbReference>
<dbReference type="GO" id="GO:0045116">
    <property type="term" value="P:protein neddylation"/>
    <property type="evidence" value="ECO:0007669"/>
    <property type="project" value="TreeGrafter"/>
</dbReference>
<dbReference type="EMBL" id="GL988047">
    <property type="protein sequence ID" value="EGS17863.1"/>
    <property type="molecule type" value="Genomic_DNA"/>
</dbReference>
<dbReference type="OrthoDB" id="27198at2759"/>
<keyword evidence="5" id="KW-1185">Reference proteome</keyword>
<dbReference type="AlphaFoldDB" id="G0SFU8"/>
<dbReference type="GO" id="GO:0031624">
    <property type="term" value="F:ubiquitin conjugating enzyme binding"/>
    <property type="evidence" value="ECO:0007669"/>
    <property type="project" value="TreeGrafter"/>
</dbReference>
<dbReference type="STRING" id="759272.G0SFU8"/>
<dbReference type="OMA" id="LWCKFLQ"/>
<dbReference type="Proteomes" id="UP000008066">
    <property type="component" value="Unassembled WGS sequence"/>
</dbReference>
<feature type="compositionally biased region" description="Basic and acidic residues" evidence="2">
    <location>
        <begin position="27"/>
        <end position="41"/>
    </location>
</feature>
<evidence type="ECO:0000313" key="4">
    <source>
        <dbReference type="EMBL" id="EGS17863.1"/>
    </source>
</evidence>
<reference evidence="4 5" key="1">
    <citation type="journal article" date="2011" name="Cell">
        <title>Insight into structure and assembly of the nuclear pore complex by utilizing the genome of a eukaryotic thermophile.</title>
        <authorList>
            <person name="Amlacher S."/>
            <person name="Sarges P."/>
            <person name="Flemming D."/>
            <person name="van Noort V."/>
            <person name="Kunze R."/>
            <person name="Devos D.P."/>
            <person name="Arumugam M."/>
            <person name="Bork P."/>
            <person name="Hurt E."/>
        </authorList>
    </citation>
    <scope>NUCLEOTIDE SEQUENCE [LARGE SCALE GENOMIC DNA]</scope>
    <source>
        <strain evidence="5">DSM 1495 / CBS 144.50 / IMI 039719</strain>
    </source>
</reference>
<dbReference type="InterPro" id="IPR042460">
    <property type="entry name" value="DCN1-like_PONY"/>
</dbReference>
<dbReference type="GO" id="GO:0097602">
    <property type="term" value="F:cullin family protein binding"/>
    <property type="evidence" value="ECO:0007669"/>
    <property type="project" value="TreeGrafter"/>
</dbReference>
<dbReference type="Gene3D" id="1.10.238.200">
    <property type="entry name" value="Cullin, PONY binding domain"/>
    <property type="match status" value="1"/>
</dbReference>
<sequence length="289" mass="33222">MPRTPKPKANASQQKPYAKGTSSARYFDSKDAGYARGSREDPTEKALKQLFDSLSGGANELGLEQIAGYADALGIDANSFELFVLTDLVKVESMGQITRDGFVNGWKQFYESNRRVTPSLESQKQHIRGCIDQCRSNPEYFKKVYRSAFLAGKEAGKREMEIPIAFTYWELLFEPTLRGWRSTHVDFFTHWKEFLRQRFRSEEKARKDAEKRHAVDPDEPLEVLETDGWTRTISKDLWNQTLLFAYKTLEDETLGFWSEEQAWPGLIDDFVVWCKKNGVVKGDGMDVDN</sequence>
<dbReference type="GeneID" id="18261258"/>
<protein>
    <recommendedName>
        <fullName evidence="1">Defective in cullin neddylation protein</fullName>
    </recommendedName>
</protein>
<evidence type="ECO:0000259" key="3">
    <source>
        <dbReference type="PROSITE" id="PS51229"/>
    </source>
</evidence>
<dbReference type="InterPro" id="IPR005176">
    <property type="entry name" value="PONY_dom"/>
</dbReference>
<dbReference type="eggNOG" id="KOG3077">
    <property type="taxonomic scope" value="Eukaryota"/>
</dbReference>
<comment type="function">
    <text evidence="1">Neddylation of cullins play an essential role in the regulation of SCF-type complexes activity.</text>
</comment>
<dbReference type="Gene3D" id="1.10.238.10">
    <property type="entry name" value="EF-hand"/>
    <property type="match status" value="1"/>
</dbReference>
<feature type="compositionally biased region" description="Polar residues" evidence="2">
    <location>
        <begin position="10"/>
        <end position="24"/>
    </location>
</feature>
<dbReference type="GO" id="GO:0000151">
    <property type="term" value="C:ubiquitin ligase complex"/>
    <property type="evidence" value="ECO:0007669"/>
    <property type="project" value="TreeGrafter"/>
</dbReference>
<dbReference type="RefSeq" id="XP_006697481.1">
    <property type="nucleotide sequence ID" value="XM_006697418.1"/>
</dbReference>
<dbReference type="HOGENOM" id="CLU_047042_1_0_1"/>
<organism evidence="5">
    <name type="scientific">Chaetomium thermophilum (strain DSM 1495 / CBS 144.50 / IMI 039719)</name>
    <name type="common">Thermochaetoides thermophila</name>
    <dbReference type="NCBI Taxonomy" id="759272"/>
    <lineage>
        <taxon>Eukaryota</taxon>
        <taxon>Fungi</taxon>
        <taxon>Dikarya</taxon>
        <taxon>Ascomycota</taxon>
        <taxon>Pezizomycotina</taxon>
        <taxon>Sordariomycetes</taxon>
        <taxon>Sordariomycetidae</taxon>
        <taxon>Sordariales</taxon>
        <taxon>Chaetomiaceae</taxon>
        <taxon>Thermochaetoides</taxon>
    </lineage>
</organism>
<feature type="region of interest" description="Disordered" evidence="2">
    <location>
        <begin position="1"/>
        <end position="41"/>
    </location>
</feature>
<dbReference type="KEGG" id="cthr:CTHT_0072200"/>
<feature type="domain" description="DCUN1" evidence="3">
    <location>
        <begin position="42"/>
        <end position="275"/>
    </location>
</feature>
<dbReference type="InterPro" id="IPR014764">
    <property type="entry name" value="DCN-prot"/>
</dbReference>
<evidence type="ECO:0000256" key="1">
    <source>
        <dbReference type="RuleBase" id="RU410713"/>
    </source>
</evidence>
<dbReference type="PANTHER" id="PTHR12281:SF31">
    <property type="entry name" value="DCN1-LIKE PROTEIN 3"/>
    <property type="match status" value="1"/>
</dbReference>
<dbReference type="Pfam" id="PF03556">
    <property type="entry name" value="Cullin_binding"/>
    <property type="match status" value="1"/>
</dbReference>
<dbReference type="PROSITE" id="PS51229">
    <property type="entry name" value="DCUN1"/>
    <property type="match status" value="1"/>
</dbReference>